<dbReference type="EMBL" id="BDFE01000006">
    <property type="protein sequence ID" value="GAU07705.1"/>
    <property type="molecule type" value="Genomic_DNA"/>
</dbReference>
<dbReference type="InterPro" id="IPR030476">
    <property type="entry name" value="Pentaxin_CS"/>
</dbReference>
<reference evidence="2" key="1">
    <citation type="submission" date="2016-06" db="EMBL/GenBank/DDBJ databases">
        <title>Draft genome sequence of Desulfoplanes formicivorans strain Pf12B.</title>
        <authorList>
            <person name="Watanabe M."/>
            <person name="Kojima H."/>
            <person name="Fukui M."/>
        </authorList>
    </citation>
    <scope>NUCLEOTIDE SEQUENCE [LARGE SCALE GENOMIC DNA]</scope>
    <source>
        <strain evidence="2">Pf12B</strain>
    </source>
</reference>
<keyword evidence="2" id="KW-1185">Reference proteome</keyword>
<name>A0A194AET6_9BACT</name>
<comment type="caution">
    <text evidence="1">The sequence shown here is derived from an EMBL/GenBank/DDBJ whole genome shotgun (WGS) entry which is preliminary data.</text>
</comment>
<organism evidence="1 2">
    <name type="scientific">Desulfoplanes formicivorans</name>
    <dbReference type="NCBI Taxonomy" id="1592317"/>
    <lineage>
        <taxon>Bacteria</taxon>
        <taxon>Pseudomonadati</taxon>
        <taxon>Thermodesulfobacteriota</taxon>
        <taxon>Desulfovibrionia</taxon>
        <taxon>Desulfovibrionales</taxon>
        <taxon>Desulfoplanaceae</taxon>
        <taxon>Desulfoplanes</taxon>
    </lineage>
</organism>
<dbReference type="PROSITE" id="PS00289">
    <property type="entry name" value="PTX_1"/>
    <property type="match status" value="1"/>
</dbReference>
<gene>
    <name evidence="1" type="ORF">DPF_0401</name>
</gene>
<sequence length="65" mass="7242">MPDLQEIGVSGRSCRVDACPGYLACKGDGYIPAQAGTWIHACLSWDSCVRKSVMWWFTVFQKEGE</sequence>
<dbReference type="STRING" id="1592317.DPF_0401"/>
<proteinExistence type="predicted"/>
<protein>
    <submittedName>
        <fullName evidence="1">Uncharacterized protein</fullName>
    </submittedName>
</protein>
<dbReference type="Proteomes" id="UP000095200">
    <property type="component" value="Unassembled WGS sequence"/>
</dbReference>
<evidence type="ECO:0000313" key="2">
    <source>
        <dbReference type="Proteomes" id="UP000095200"/>
    </source>
</evidence>
<dbReference type="AlphaFoldDB" id="A0A194AET6"/>
<evidence type="ECO:0000313" key="1">
    <source>
        <dbReference type="EMBL" id="GAU07705.1"/>
    </source>
</evidence>
<accession>A0A194AET6</accession>